<dbReference type="GO" id="GO:0006508">
    <property type="term" value="P:proteolysis"/>
    <property type="evidence" value="ECO:0007669"/>
    <property type="project" value="UniProtKB-KW"/>
</dbReference>
<dbReference type="Pfam" id="PF00877">
    <property type="entry name" value="NLPC_P60"/>
    <property type="match status" value="1"/>
</dbReference>
<evidence type="ECO:0000259" key="5">
    <source>
        <dbReference type="PROSITE" id="PS51935"/>
    </source>
</evidence>
<evidence type="ECO:0000256" key="1">
    <source>
        <dbReference type="ARBA" id="ARBA00007074"/>
    </source>
</evidence>
<dbReference type="Proteomes" id="UP000000492">
    <property type="component" value="Chromosome"/>
</dbReference>
<evidence type="ECO:0000256" key="3">
    <source>
        <dbReference type="ARBA" id="ARBA00022801"/>
    </source>
</evidence>
<name>F8E1H1_CORRG</name>
<dbReference type="PROSITE" id="PS51935">
    <property type="entry name" value="NLPC_P60"/>
    <property type="match status" value="1"/>
</dbReference>
<dbReference type="RefSeq" id="WP_013889110.1">
    <property type="nucleotide sequence ID" value="NC_015673.1"/>
</dbReference>
<dbReference type="PANTHER" id="PTHR47359:SF3">
    <property type="entry name" value="NLP_P60 DOMAIN-CONTAINING PROTEIN-RELATED"/>
    <property type="match status" value="1"/>
</dbReference>
<dbReference type="InterPro" id="IPR051794">
    <property type="entry name" value="PG_Endopeptidase_C40"/>
</dbReference>
<dbReference type="KEGG" id="crd:CRES_1771"/>
<dbReference type="SUPFAM" id="SSF54001">
    <property type="entry name" value="Cysteine proteinases"/>
    <property type="match status" value="1"/>
</dbReference>
<organism evidence="6 7">
    <name type="scientific">Corynebacterium resistens (strain DSM 45100 / JCM 12819 / GTC 2026 / SICGH 158)</name>
    <dbReference type="NCBI Taxonomy" id="662755"/>
    <lineage>
        <taxon>Bacteria</taxon>
        <taxon>Bacillati</taxon>
        <taxon>Actinomycetota</taxon>
        <taxon>Actinomycetes</taxon>
        <taxon>Mycobacteriales</taxon>
        <taxon>Corynebacteriaceae</taxon>
        <taxon>Corynebacterium</taxon>
    </lineage>
</organism>
<dbReference type="AlphaFoldDB" id="F8E1H1"/>
<dbReference type="HOGENOM" id="CLU_060749_0_0_11"/>
<dbReference type="Gene3D" id="3.90.1720.10">
    <property type="entry name" value="endopeptidase domain like (from Nostoc punctiforme)"/>
    <property type="match status" value="1"/>
</dbReference>
<dbReference type="GO" id="GO:0008234">
    <property type="term" value="F:cysteine-type peptidase activity"/>
    <property type="evidence" value="ECO:0007669"/>
    <property type="project" value="UniProtKB-KW"/>
</dbReference>
<evidence type="ECO:0000256" key="2">
    <source>
        <dbReference type="ARBA" id="ARBA00022670"/>
    </source>
</evidence>
<dbReference type="OrthoDB" id="5177647at2"/>
<dbReference type="InterPro" id="IPR038765">
    <property type="entry name" value="Papain-like_cys_pep_sf"/>
</dbReference>
<dbReference type="STRING" id="662755.CRES_1771"/>
<keyword evidence="2" id="KW-0645">Protease</keyword>
<accession>F8E1H1</accession>
<reference evidence="6 7" key="1">
    <citation type="journal article" date="2012" name="BMC Genomics">
        <title>Complete genome sequence, lifestyle, and multi-drug resistance of the human pathogen Corynebacterium resistens DSM 45100 isolated from blood samples of a leukemia patient.</title>
        <authorList>
            <person name="Schroder J."/>
            <person name="Maus I."/>
            <person name="Meyer K."/>
            <person name="Wordemann S."/>
            <person name="Blom J."/>
            <person name="Jaenicke S."/>
            <person name="Schneider J."/>
            <person name="Trost E."/>
            <person name="Tauch A."/>
        </authorList>
    </citation>
    <scope>NUCLEOTIDE SEQUENCE [LARGE SCALE GENOMIC DNA]</scope>
    <source>
        <strain evidence="7">DSM 45100 / JCM 12819 / CCUG 50093 / GTC 2026 / SICGH 158</strain>
    </source>
</reference>
<dbReference type="InterPro" id="IPR000064">
    <property type="entry name" value="NLP_P60_dom"/>
</dbReference>
<evidence type="ECO:0000256" key="4">
    <source>
        <dbReference type="ARBA" id="ARBA00022807"/>
    </source>
</evidence>
<evidence type="ECO:0000313" key="7">
    <source>
        <dbReference type="Proteomes" id="UP000000492"/>
    </source>
</evidence>
<keyword evidence="7" id="KW-1185">Reference proteome</keyword>
<protein>
    <recommendedName>
        <fullName evidence="5">NlpC/P60 domain-containing protein</fullName>
    </recommendedName>
</protein>
<dbReference type="eggNOG" id="COG0791">
    <property type="taxonomic scope" value="Bacteria"/>
</dbReference>
<gene>
    <name evidence="6" type="ordered locus">CRES_1771</name>
</gene>
<feature type="domain" description="NlpC/P60" evidence="5">
    <location>
        <begin position="208"/>
        <end position="323"/>
    </location>
</feature>
<keyword evidence="3" id="KW-0378">Hydrolase</keyword>
<sequence length="323" mass="33205">MNIPGLIEPILRLLPAPGTAGASSVIQGLGSAGDIAVVGRKLESHISRGISGLAGHAISSNIRDALRSTHAVVRGGRQLDTIAREAVAAIASTAGKIAFIARECFGQLVGALHGGMLLNPAGALSALLPIAMTHWRRAEAEIAHLGVTLRELTTKVKSTHIPTPRAEATKGGIDAGRAGAEIARPGGEQPYAGPHAVLNDHSATPAPSGAAERAVAAAKTALGTPYQWGGNMPGQGLDCSGLTQWAYKQAGIDLPRTADAQAIGPRIPQHQLRPGDLAVWDGHVAMVVGGGQMIEAGDPVQINPIRQDNIGMAFKGFYRPTAA</sequence>
<evidence type="ECO:0000313" key="6">
    <source>
        <dbReference type="EMBL" id="AEI10123.1"/>
    </source>
</evidence>
<dbReference type="EMBL" id="CP002857">
    <property type="protein sequence ID" value="AEI10123.1"/>
    <property type="molecule type" value="Genomic_DNA"/>
</dbReference>
<proteinExistence type="inferred from homology"/>
<dbReference type="PANTHER" id="PTHR47359">
    <property type="entry name" value="PEPTIDOGLYCAN DL-ENDOPEPTIDASE CWLO"/>
    <property type="match status" value="1"/>
</dbReference>
<comment type="similarity">
    <text evidence="1">Belongs to the peptidase C40 family.</text>
</comment>
<keyword evidence="4" id="KW-0788">Thiol protease</keyword>